<sequence>MKKGIQQNGVKAGLSIFFLLAIFAVGSFALLGIFGTNPNTPAGHEGYVYEQPRMFGKGGFRGDLKGPSNYGISLWRNEVMNVDFRP</sequence>
<feature type="transmembrane region" description="Helical" evidence="1">
    <location>
        <begin position="12"/>
        <end position="34"/>
    </location>
</feature>
<evidence type="ECO:0000256" key="1">
    <source>
        <dbReference type="SAM" id="Phobius"/>
    </source>
</evidence>
<keyword evidence="1" id="KW-0812">Transmembrane</keyword>
<protein>
    <submittedName>
        <fullName evidence="2">Uncharacterized protein</fullName>
    </submittedName>
</protein>
<gene>
    <name evidence="2" type="ORF">VT98_12361</name>
</gene>
<name>A0A444J2D2_9BACT</name>
<dbReference type="AlphaFoldDB" id="A0A444J2D2"/>
<keyword evidence="1" id="KW-1133">Transmembrane helix</keyword>
<organism evidence="2 3">
    <name type="scientific">Candidatus Electrothrix communis</name>
    <dbReference type="NCBI Taxonomy" id="1859133"/>
    <lineage>
        <taxon>Bacteria</taxon>
        <taxon>Pseudomonadati</taxon>
        <taxon>Thermodesulfobacteriota</taxon>
        <taxon>Desulfobulbia</taxon>
        <taxon>Desulfobulbales</taxon>
        <taxon>Desulfobulbaceae</taxon>
        <taxon>Candidatus Electrothrix</taxon>
    </lineage>
</organism>
<feature type="non-terminal residue" evidence="2">
    <location>
        <position position="86"/>
    </location>
</feature>
<keyword evidence="3" id="KW-1185">Reference proteome</keyword>
<keyword evidence="1" id="KW-0472">Membrane</keyword>
<accession>A0A444J2D2</accession>
<reference evidence="2 3" key="1">
    <citation type="submission" date="2017-01" db="EMBL/GenBank/DDBJ databases">
        <title>The cable genome- insights into the physiology and evolution of filamentous bacteria capable of sulfide oxidation via long distance electron transfer.</title>
        <authorList>
            <person name="Schreiber L."/>
            <person name="Bjerg J.T."/>
            <person name="Boggild A."/>
            <person name="Van De Vossenberg J."/>
            <person name="Meysman F."/>
            <person name="Nielsen L.P."/>
            <person name="Schramm A."/>
            <person name="Kjeldsen K.U."/>
        </authorList>
    </citation>
    <scope>NUCLEOTIDE SEQUENCE [LARGE SCALE GENOMIC DNA]</scope>
    <source>
        <strain evidence="2">A1</strain>
    </source>
</reference>
<dbReference type="Proteomes" id="UP000288086">
    <property type="component" value="Unassembled WGS sequence"/>
</dbReference>
<evidence type="ECO:0000313" key="3">
    <source>
        <dbReference type="Proteomes" id="UP000288086"/>
    </source>
</evidence>
<comment type="caution">
    <text evidence="2">The sequence shown here is derived from an EMBL/GenBank/DDBJ whole genome shotgun (WGS) entry which is preliminary data.</text>
</comment>
<dbReference type="EMBL" id="MTKP01000236">
    <property type="protein sequence ID" value="RWX47173.1"/>
    <property type="molecule type" value="Genomic_DNA"/>
</dbReference>
<proteinExistence type="predicted"/>
<evidence type="ECO:0000313" key="2">
    <source>
        <dbReference type="EMBL" id="RWX47173.1"/>
    </source>
</evidence>